<reference evidence="2 3" key="1">
    <citation type="submission" date="2016-10" db="EMBL/GenBank/DDBJ databases">
        <authorList>
            <person name="de Groot N.N."/>
        </authorList>
    </citation>
    <scope>NUCLEOTIDE SEQUENCE [LARGE SCALE GENOMIC DNA]</scope>
    <source>
        <strain evidence="2 3">HL3</strain>
    </source>
</reference>
<feature type="signal peptide" evidence="1">
    <location>
        <begin position="1"/>
        <end position="32"/>
    </location>
</feature>
<keyword evidence="1" id="KW-0732">Signal</keyword>
<dbReference type="AlphaFoldDB" id="A0A1I1N7D8"/>
<keyword evidence="3" id="KW-1185">Reference proteome</keyword>
<evidence type="ECO:0000313" key="2">
    <source>
        <dbReference type="EMBL" id="SFC91388.1"/>
    </source>
</evidence>
<dbReference type="STRING" id="1123397.SAMN05660831_00063"/>
<name>A0A1I1N7D8_9GAMM</name>
<accession>A0A1I1N7D8</accession>
<gene>
    <name evidence="2" type="ORF">SAMN05660831_00063</name>
</gene>
<sequence length="96" mass="9831">MRLDLPRTLSSQGLPRVLIAISLLITTSTATAEASTPKSNPDDDRGLASVIETIVGGAASGVEAAREYAALLLVGAARDGRFGEGRVGDPEGPADR</sequence>
<dbReference type="RefSeq" id="WP_093426767.1">
    <property type="nucleotide sequence ID" value="NZ_FOMJ01000001.1"/>
</dbReference>
<evidence type="ECO:0000313" key="3">
    <source>
        <dbReference type="Proteomes" id="UP000198611"/>
    </source>
</evidence>
<dbReference type="EMBL" id="FOMJ01000001">
    <property type="protein sequence ID" value="SFC91388.1"/>
    <property type="molecule type" value="Genomic_DNA"/>
</dbReference>
<protein>
    <submittedName>
        <fullName evidence="2">Uncharacterized protein</fullName>
    </submittedName>
</protein>
<dbReference type="Proteomes" id="UP000198611">
    <property type="component" value="Unassembled WGS sequence"/>
</dbReference>
<proteinExistence type="predicted"/>
<organism evidence="2 3">
    <name type="scientific">Thiohalospira halophila DSM 15071</name>
    <dbReference type="NCBI Taxonomy" id="1123397"/>
    <lineage>
        <taxon>Bacteria</taxon>
        <taxon>Pseudomonadati</taxon>
        <taxon>Pseudomonadota</taxon>
        <taxon>Gammaproteobacteria</taxon>
        <taxon>Thiohalospirales</taxon>
        <taxon>Thiohalospiraceae</taxon>
        <taxon>Thiohalospira</taxon>
    </lineage>
</organism>
<evidence type="ECO:0000256" key="1">
    <source>
        <dbReference type="SAM" id="SignalP"/>
    </source>
</evidence>
<feature type="chain" id="PRO_5011612073" evidence="1">
    <location>
        <begin position="33"/>
        <end position="96"/>
    </location>
</feature>